<proteinExistence type="predicted"/>
<evidence type="ECO:0000313" key="1">
    <source>
        <dbReference type="EMBL" id="VBB42710.1"/>
    </source>
</evidence>
<gene>
    <name evidence="1" type="ORF">TRIP_B210032</name>
</gene>
<dbReference type="EMBL" id="UPXX01000014">
    <property type="protein sequence ID" value="VBB42710.1"/>
    <property type="molecule type" value="Genomic_DNA"/>
</dbReference>
<sequence length="139" mass="16636">MKWPIFTPAHKVPREPVDEEVEHFVRLIESRSPREYNIERLTHYYNYRTISAYRKPLLSLLETISRSPSFRDDLGITTREIFLSLKRFYDPKNRLTLAEAVADKQLRRKFEDLLLYFYGRNRPSADEIGASLNELIFHM</sequence>
<name>A0A653A3U8_UNCDX</name>
<dbReference type="AlphaFoldDB" id="A0A653A3U8"/>
<reference evidence="1" key="1">
    <citation type="submission" date="2018-07" db="EMBL/GenBank/DDBJ databases">
        <authorList>
            <consortium name="Genoscope - CEA"/>
            <person name="William W."/>
        </authorList>
    </citation>
    <scope>NUCLEOTIDE SEQUENCE</scope>
    <source>
        <strain evidence="1">IK1</strain>
    </source>
</reference>
<organism evidence="1">
    <name type="scientific">Uncultured Desulfatiglans sp</name>
    <dbReference type="NCBI Taxonomy" id="1748965"/>
    <lineage>
        <taxon>Bacteria</taxon>
        <taxon>Pseudomonadati</taxon>
        <taxon>Thermodesulfobacteriota</taxon>
        <taxon>Desulfobacteria</taxon>
        <taxon>Desulfatiglandales</taxon>
        <taxon>Desulfatiglandaceae</taxon>
        <taxon>Desulfatiglans</taxon>
        <taxon>environmental samples</taxon>
    </lineage>
</organism>
<protein>
    <submittedName>
        <fullName evidence="1">Uncharacterized protein</fullName>
    </submittedName>
</protein>
<accession>A0A653A3U8</accession>